<keyword evidence="5" id="KW-0603">Photosystem I</keyword>
<dbReference type="EMBL" id="MZ365054">
    <property type="protein sequence ID" value="QYB19143.1"/>
    <property type="molecule type" value="Genomic_DNA"/>
</dbReference>
<evidence type="ECO:0000256" key="2">
    <source>
        <dbReference type="ARBA" id="ARBA00004170"/>
    </source>
</evidence>
<comment type="subcellular location">
    <subcellularLocation>
        <location evidence="2">Membrane</location>
        <topology evidence="2">Peripheral membrane protein</topology>
    </subcellularLocation>
</comment>
<dbReference type="PANTHER" id="PTHR34549:SF2">
    <property type="entry name" value="PHOTOSYSTEM I SUBUNIT IV"/>
    <property type="match status" value="1"/>
</dbReference>
<dbReference type="GO" id="GO:0009538">
    <property type="term" value="C:photosystem I reaction center"/>
    <property type="evidence" value="ECO:0007669"/>
    <property type="project" value="InterPro"/>
</dbReference>
<sequence>MIKRGVKVQILRTESYWFNKIGTIATTVDENEELIKYPILVRFEDVNYSGVNTNNYNINELKEIRAI</sequence>
<comment type="function">
    <text evidence="1">Stabilizes the interaction between PsaC and the PSI core, assists the docking of the ferredoxin to PSI and interacts with ferredoxin-NADP oxidoreductase.</text>
</comment>
<dbReference type="GO" id="GO:0015979">
    <property type="term" value="P:photosynthesis"/>
    <property type="evidence" value="ECO:0007669"/>
    <property type="project" value="UniProtKB-KW"/>
</dbReference>
<dbReference type="InterPro" id="IPR008990">
    <property type="entry name" value="Elect_transpt_acc-like_dom_sf"/>
</dbReference>
<organism evidence="7">
    <name type="scientific">Climaconeis cf. scalaris</name>
    <dbReference type="NCBI Taxonomy" id="2846828"/>
    <lineage>
        <taxon>Eukaryota</taxon>
        <taxon>Sar</taxon>
        <taxon>Stramenopiles</taxon>
        <taxon>Ochrophyta</taxon>
        <taxon>Bacillariophyta</taxon>
        <taxon>Bacillariophyceae</taxon>
        <taxon>Bacillariophycidae</taxon>
        <taxon>Naviculales</taxon>
        <taxon>Berkeleyaceae</taxon>
        <taxon>Climaconeis</taxon>
    </lineage>
</organism>
<evidence type="ECO:0000313" key="7">
    <source>
        <dbReference type="EMBL" id="QYB19010.1"/>
    </source>
</evidence>
<evidence type="ECO:0000256" key="1">
    <source>
        <dbReference type="ARBA" id="ARBA00001993"/>
    </source>
</evidence>
<reference evidence="7" key="1">
    <citation type="journal article" date="2021" name="Int. J. Mol. Sci.">
        <title>Extreme Enlargement of the Inverted Repeat Region in the Plastid Genomes of Diatoms from the Genus Climaconeis.</title>
        <authorList>
            <person name="Gastineau R."/>
            <person name="Davidovich N.A."/>
            <person name="Davidovich O.I."/>
            <person name="Lemieux C."/>
            <person name="Turmel M."/>
            <person name="Wrobel R.J."/>
            <person name="Witkowski A."/>
        </authorList>
    </citation>
    <scope>NUCLEOTIDE SEQUENCE</scope>
    <source>
        <strain evidence="7">SZCZ1888</strain>
    </source>
</reference>
<dbReference type="EMBL" id="MZ365054">
    <property type="protein sequence ID" value="QYB19010.1"/>
    <property type="molecule type" value="Genomic_DNA"/>
</dbReference>
<dbReference type="InterPro" id="IPR003375">
    <property type="entry name" value="PSI_PsaE"/>
</dbReference>
<keyword evidence="7" id="KW-0934">Plastid</keyword>
<dbReference type="PANTHER" id="PTHR34549">
    <property type="entry name" value="PHOTOSYSTEM I REACTION CENTER SUBUNIT IV A, CHLOROPLASTIC-RELATED"/>
    <property type="match status" value="1"/>
</dbReference>
<evidence type="ECO:0000256" key="4">
    <source>
        <dbReference type="ARBA" id="ARBA00022531"/>
    </source>
</evidence>
<evidence type="ECO:0000256" key="5">
    <source>
        <dbReference type="ARBA" id="ARBA00022836"/>
    </source>
</evidence>
<keyword evidence="4" id="KW-0602">Photosynthesis</keyword>
<comment type="similarity">
    <text evidence="3">Belongs to the PsaE family.</text>
</comment>
<dbReference type="Pfam" id="PF02427">
    <property type="entry name" value="PSI_PsaE"/>
    <property type="match status" value="1"/>
</dbReference>
<evidence type="ECO:0000256" key="3">
    <source>
        <dbReference type="ARBA" id="ARBA00007501"/>
    </source>
</evidence>
<gene>
    <name evidence="7" type="primary">psaE</name>
</gene>
<dbReference type="Gene3D" id="2.30.30.50">
    <property type="match status" value="1"/>
</dbReference>
<accession>A0A8F8SR69</accession>
<proteinExistence type="inferred from homology"/>
<keyword evidence="6" id="KW-0472">Membrane</keyword>
<dbReference type="SUPFAM" id="SSF50090">
    <property type="entry name" value="Electron transport accessory proteins"/>
    <property type="match status" value="1"/>
</dbReference>
<evidence type="ECO:0000256" key="6">
    <source>
        <dbReference type="ARBA" id="ARBA00023136"/>
    </source>
</evidence>
<name>A0A8F8SR69_9STRA</name>
<dbReference type="AlphaFoldDB" id="A0A8F8SR69"/>
<protein>
    <submittedName>
        <fullName evidence="7">Subunit IV of photosystem I</fullName>
    </submittedName>
</protein>
<geneLocation type="plastid" evidence="7"/>